<dbReference type="InterPro" id="IPR027417">
    <property type="entry name" value="P-loop_NTPase"/>
</dbReference>
<dbReference type="Proteomes" id="UP000566819">
    <property type="component" value="Unassembled WGS sequence"/>
</dbReference>
<dbReference type="PANTHER" id="PTHR11472:SF41">
    <property type="entry name" value="ATP-DEPENDENT DNA HELICASE DDX11-RELATED"/>
    <property type="match status" value="1"/>
</dbReference>
<dbReference type="GO" id="GO:0034085">
    <property type="term" value="P:establishment of sister chromatid cohesion"/>
    <property type="evidence" value="ECO:0007669"/>
    <property type="project" value="TreeGrafter"/>
</dbReference>
<dbReference type="GO" id="GO:0003676">
    <property type="term" value="F:nucleic acid binding"/>
    <property type="evidence" value="ECO:0007669"/>
    <property type="project" value="InterPro"/>
</dbReference>
<dbReference type="GO" id="GO:0005524">
    <property type="term" value="F:ATP binding"/>
    <property type="evidence" value="ECO:0007669"/>
    <property type="project" value="InterPro"/>
</dbReference>
<dbReference type="AlphaFoldDB" id="A0A8H4VPF9"/>
<dbReference type="GO" id="GO:0003678">
    <property type="term" value="F:DNA helicase activity"/>
    <property type="evidence" value="ECO:0007669"/>
    <property type="project" value="TreeGrafter"/>
</dbReference>
<dbReference type="InterPro" id="IPR045028">
    <property type="entry name" value="DinG/Rad3-like"/>
</dbReference>
<dbReference type="PANTHER" id="PTHR11472">
    <property type="entry name" value="DNA REPAIR DEAD HELICASE RAD3/XP-D SUBFAMILY MEMBER"/>
    <property type="match status" value="1"/>
</dbReference>
<dbReference type="GO" id="GO:0006139">
    <property type="term" value="P:nucleobase-containing compound metabolic process"/>
    <property type="evidence" value="ECO:0007669"/>
    <property type="project" value="InterPro"/>
</dbReference>
<feature type="region of interest" description="Disordered" evidence="1">
    <location>
        <begin position="198"/>
        <end position="224"/>
    </location>
</feature>
<dbReference type="GO" id="GO:0016818">
    <property type="term" value="F:hydrolase activity, acting on acid anhydrides, in phosphorus-containing anhydrides"/>
    <property type="evidence" value="ECO:0007669"/>
    <property type="project" value="InterPro"/>
</dbReference>
<dbReference type="SMART" id="SM00491">
    <property type="entry name" value="HELICc2"/>
    <property type="match status" value="1"/>
</dbReference>
<evidence type="ECO:0000313" key="3">
    <source>
        <dbReference type="EMBL" id="KAF4615540.1"/>
    </source>
</evidence>
<evidence type="ECO:0000313" key="4">
    <source>
        <dbReference type="Proteomes" id="UP000566819"/>
    </source>
</evidence>
<dbReference type="OrthoDB" id="267079at2759"/>
<dbReference type="Gene3D" id="3.40.50.300">
    <property type="entry name" value="P-loop containing nucleotide triphosphate hydrolases"/>
    <property type="match status" value="1"/>
</dbReference>
<accession>A0A8H4VPF9</accession>
<proteinExistence type="predicted"/>
<evidence type="ECO:0000256" key="1">
    <source>
        <dbReference type="SAM" id="MobiDB-lite"/>
    </source>
</evidence>
<evidence type="ECO:0000259" key="2">
    <source>
        <dbReference type="SMART" id="SM00491"/>
    </source>
</evidence>
<sequence>MSPFSDYTSHLFPYLPSTSIRTLSCGHVIPSSNLLAWNVSHGPTGQPLTFTFANRSNTLMLDELGRTLLNICTIVPDGVVVFFPSYSYLSSIISHWSHPPSKPSEKNIFQRLGDKKPIFTEKKDVSVETVLGEYARAIDTGKGGLLLSVVGGKMSEGINFSDKLGRCVVIVGLPFPNIASAEWKAKIQYIESSTIERLSQSSTSSEPKMAKSEMEKKRKRRRQGILRKCLYESSEPEYRQSD</sequence>
<keyword evidence="4" id="KW-1185">Reference proteome</keyword>
<dbReference type="EMBL" id="JAAMPI010002330">
    <property type="protein sequence ID" value="KAF4615540.1"/>
    <property type="molecule type" value="Genomic_DNA"/>
</dbReference>
<protein>
    <recommendedName>
        <fullName evidence="2">ATP-dependent helicase C-terminal domain-containing protein</fullName>
    </recommendedName>
</protein>
<dbReference type="GO" id="GO:0005634">
    <property type="term" value="C:nucleus"/>
    <property type="evidence" value="ECO:0007669"/>
    <property type="project" value="TreeGrafter"/>
</dbReference>
<dbReference type="InterPro" id="IPR006555">
    <property type="entry name" value="ATP-dep_Helicase_C"/>
</dbReference>
<gene>
    <name evidence="3" type="ORF">G7Y89_g15321</name>
</gene>
<feature type="domain" description="ATP-dependent helicase C-terminal" evidence="2">
    <location>
        <begin position="86"/>
        <end position="216"/>
    </location>
</feature>
<comment type="caution">
    <text evidence="3">The sequence shown here is derived from an EMBL/GenBank/DDBJ whole genome shotgun (WGS) entry which is preliminary data.</text>
</comment>
<dbReference type="Pfam" id="PF13307">
    <property type="entry name" value="Helicase_C_2"/>
    <property type="match status" value="1"/>
</dbReference>
<name>A0A8H4VPF9_9HELO</name>
<organism evidence="3 4">
    <name type="scientific">Cudoniella acicularis</name>
    <dbReference type="NCBI Taxonomy" id="354080"/>
    <lineage>
        <taxon>Eukaryota</taxon>
        <taxon>Fungi</taxon>
        <taxon>Dikarya</taxon>
        <taxon>Ascomycota</taxon>
        <taxon>Pezizomycotina</taxon>
        <taxon>Leotiomycetes</taxon>
        <taxon>Helotiales</taxon>
        <taxon>Tricladiaceae</taxon>
        <taxon>Cudoniella</taxon>
    </lineage>
</organism>
<reference evidence="3 4" key="1">
    <citation type="submission" date="2020-03" db="EMBL/GenBank/DDBJ databases">
        <title>Draft Genome Sequence of Cudoniella acicularis.</title>
        <authorList>
            <person name="Buettner E."/>
            <person name="Kellner H."/>
        </authorList>
    </citation>
    <scope>NUCLEOTIDE SEQUENCE [LARGE SCALE GENOMIC DNA]</scope>
    <source>
        <strain evidence="3 4">DSM 108380</strain>
    </source>
</reference>